<dbReference type="Proteomes" id="UP001596337">
    <property type="component" value="Unassembled WGS sequence"/>
</dbReference>
<feature type="region of interest" description="Disordered" evidence="1">
    <location>
        <begin position="120"/>
        <end position="186"/>
    </location>
</feature>
<proteinExistence type="predicted"/>
<evidence type="ECO:0000313" key="2">
    <source>
        <dbReference type="EMBL" id="MFC6869545.1"/>
    </source>
</evidence>
<sequence length="186" mass="19610">MTERTERASANEAVANLGTEIMLLVEMIVEHAAPWLDGLVAAGHTGGLFGGDSAASDDEAATEHGTSQYDCGWCPLCAVVSMARGNQPEFSARAIEQLAQLVGVLRAVLADRWYPGEGIHMPGVPRTERQDGGPTWTATRPGAAARATAPTRPATGRASGSRAQRITVRKAASTQPSEPADQRETF</sequence>
<organism evidence="2 3">
    <name type="scientific">Haloechinothrix salitolerans</name>
    <dbReference type="NCBI Taxonomy" id="926830"/>
    <lineage>
        <taxon>Bacteria</taxon>
        <taxon>Bacillati</taxon>
        <taxon>Actinomycetota</taxon>
        <taxon>Actinomycetes</taxon>
        <taxon>Pseudonocardiales</taxon>
        <taxon>Pseudonocardiaceae</taxon>
        <taxon>Haloechinothrix</taxon>
    </lineage>
</organism>
<evidence type="ECO:0000313" key="3">
    <source>
        <dbReference type="Proteomes" id="UP001596337"/>
    </source>
</evidence>
<keyword evidence="3" id="KW-1185">Reference proteome</keyword>
<name>A0ABW2C2K3_9PSEU</name>
<accession>A0ABW2C2K3</accession>
<feature type="compositionally biased region" description="Low complexity" evidence="1">
    <location>
        <begin position="132"/>
        <end position="158"/>
    </location>
</feature>
<comment type="caution">
    <text evidence="2">The sequence shown here is derived from an EMBL/GenBank/DDBJ whole genome shotgun (WGS) entry which is preliminary data.</text>
</comment>
<reference evidence="3" key="1">
    <citation type="journal article" date="2019" name="Int. J. Syst. Evol. Microbiol.">
        <title>The Global Catalogue of Microorganisms (GCM) 10K type strain sequencing project: providing services to taxonomists for standard genome sequencing and annotation.</title>
        <authorList>
            <consortium name="The Broad Institute Genomics Platform"/>
            <consortium name="The Broad Institute Genome Sequencing Center for Infectious Disease"/>
            <person name="Wu L."/>
            <person name="Ma J."/>
        </authorList>
    </citation>
    <scope>NUCLEOTIDE SEQUENCE [LARGE SCALE GENOMIC DNA]</scope>
    <source>
        <strain evidence="3">KCTC 32255</strain>
    </source>
</reference>
<dbReference type="RefSeq" id="WP_345397207.1">
    <property type="nucleotide sequence ID" value="NZ_BAABLA010000027.1"/>
</dbReference>
<protein>
    <submittedName>
        <fullName evidence="2">Uncharacterized protein</fullName>
    </submittedName>
</protein>
<dbReference type="EMBL" id="JBHSXX010000001">
    <property type="protein sequence ID" value="MFC6869545.1"/>
    <property type="molecule type" value="Genomic_DNA"/>
</dbReference>
<gene>
    <name evidence="2" type="ORF">ACFQGD_20620</name>
</gene>
<evidence type="ECO:0000256" key="1">
    <source>
        <dbReference type="SAM" id="MobiDB-lite"/>
    </source>
</evidence>